<name>A0A9Q3P7K2_9BASI</name>
<accession>A0A9Q3P7K2</accession>
<dbReference type="Proteomes" id="UP000765509">
    <property type="component" value="Unassembled WGS sequence"/>
</dbReference>
<sequence>MHVTDYVSLHIPAASAPLPINHPASVLPLNSKEPLKSTQTWETAIPLGFIVLETLTSILVRGRFKAQTRVKKLKIPLIFINPSTNLSPSKRDKKQDQGIKLELQLNKALEEIAQSNIQAGEQQKQQLIRRQEKLDQQECKMRRNVDLINVQPNLTRSTPGFGLRSHLRSLASKPNYIVDSNLQDKKWECGLREYEKAYTLHNFNKDGQPGKQKFLGEIQCSQTSSEDAEDQISKHSELADKEEEGE</sequence>
<keyword evidence="1" id="KW-0175">Coiled coil</keyword>
<dbReference type="OrthoDB" id="205403at2759"/>
<feature type="coiled-coil region" evidence="1">
    <location>
        <begin position="105"/>
        <end position="137"/>
    </location>
</feature>
<protein>
    <submittedName>
        <fullName evidence="3">Uncharacterized protein</fullName>
    </submittedName>
</protein>
<evidence type="ECO:0000256" key="2">
    <source>
        <dbReference type="SAM" id="MobiDB-lite"/>
    </source>
</evidence>
<evidence type="ECO:0000313" key="3">
    <source>
        <dbReference type="EMBL" id="MBW0551389.1"/>
    </source>
</evidence>
<evidence type="ECO:0000256" key="1">
    <source>
        <dbReference type="SAM" id="Coils"/>
    </source>
</evidence>
<organism evidence="3 4">
    <name type="scientific">Austropuccinia psidii MF-1</name>
    <dbReference type="NCBI Taxonomy" id="1389203"/>
    <lineage>
        <taxon>Eukaryota</taxon>
        <taxon>Fungi</taxon>
        <taxon>Dikarya</taxon>
        <taxon>Basidiomycota</taxon>
        <taxon>Pucciniomycotina</taxon>
        <taxon>Pucciniomycetes</taxon>
        <taxon>Pucciniales</taxon>
        <taxon>Sphaerophragmiaceae</taxon>
        <taxon>Austropuccinia</taxon>
    </lineage>
</organism>
<dbReference type="AlphaFoldDB" id="A0A9Q3P7K2"/>
<gene>
    <name evidence="3" type="ORF">O181_091104</name>
</gene>
<dbReference type="EMBL" id="AVOT02057239">
    <property type="protein sequence ID" value="MBW0551389.1"/>
    <property type="molecule type" value="Genomic_DNA"/>
</dbReference>
<comment type="caution">
    <text evidence="3">The sequence shown here is derived from an EMBL/GenBank/DDBJ whole genome shotgun (WGS) entry which is preliminary data.</text>
</comment>
<feature type="region of interest" description="Disordered" evidence="2">
    <location>
        <begin position="206"/>
        <end position="246"/>
    </location>
</feature>
<proteinExistence type="predicted"/>
<evidence type="ECO:0000313" key="4">
    <source>
        <dbReference type="Proteomes" id="UP000765509"/>
    </source>
</evidence>
<reference evidence="3" key="1">
    <citation type="submission" date="2021-03" db="EMBL/GenBank/DDBJ databases">
        <title>Draft genome sequence of rust myrtle Austropuccinia psidii MF-1, a brazilian biotype.</title>
        <authorList>
            <person name="Quecine M.C."/>
            <person name="Pachon D.M.R."/>
            <person name="Bonatelli M.L."/>
            <person name="Correr F.H."/>
            <person name="Franceschini L.M."/>
            <person name="Leite T.F."/>
            <person name="Margarido G.R.A."/>
            <person name="Almeida C.A."/>
            <person name="Ferrarezi J.A."/>
            <person name="Labate C.A."/>
        </authorList>
    </citation>
    <scope>NUCLEOTIDE SEQUENCE</scope>
    <source>
        <strain evidence="3">MF-1</strain>
    </source>
</reference>
<keyword evidence="4" id="KW-1185">Reference proteome</keyword>